<keyword evidence="2" id="KW-1185">Reference proteome</keyword>
<evidence type="ECO:0000313" key="2">
    <source>
        <dbReference type="Proteomes" id="UP000887577"/>
    </source>
</evidence>
<organism evidence="2 3">
    <name type="scientific">Panagrolaimus superbus</name>
    <dbReference type="NCBI Taxonomy" id="310955"/>
    <lineage>
        <taxon>Eukaryota</taxon>
        <taxon>Metazoa</taxon>
        <taxon>Ecdysozoa</taxon>
        <taxon>Nematoda</taxon>
        <taxon>Chromadorea</taxon>
        <taxon>Rhabditida</taxon>
        <taxon>Tylenchina</taxon>
        <taxon>Panagrolaimomorpha</taxon>
        <taxon>Panagrolaimoidea</taxon>
        <taxon>Panagrolaimidae</taxon>
        <taxon>Panagrolaimus</taxon>
    </lineage>
</organism>
<dbReference type="Proteomes" id="UP000887577">
    <property type="component" value="Unplaced"/>
</dbReference>
<evidence type="ECO:0000313" key="3">
    <source>
        <dbReference type="WBParaSite" id="PSU_v2.g12395.t1"/>
    </source>
</evidence>
<feature type="compositionally biased region" description="Low complexity" evidence="1">
    <location>
        <begin position="651"/>
        <end position="663"/>
    </location>
</feature>
<dbReference type="WBParaSite" id="PSU_v2.g12395.t1">
    <property type="protein sequence ID" value="PSU_v2.g12395.t1"/>
    <property type="gene ID" value="PSU_v2.g12395"/>
</dbReference>
<feature type="compositionally biased region" description="Polar residues" evidence="1">
    <location>
        <begin position="601"/>
        <end position="616"/>
    </location>
</feature>
<accession>A0A914Y3Q9</accession>
<feature type="compositionally biased region" description="Basic residues" evidence="1">
    <location>
        <begin position="630"/>
        <end position="650"/>
    </location>
</feature>
<name>A0A914Y3Q9_9BILA</name>
<protein>
    <submittedName>
        <fullName evidence="3">Uncharacterized protein</fullName>
    </submittedName>
</protein>
<feature type="region of interest" description="Disordered" evidence="1">
    <location>
        <begin position="601"/>
        <end position="685"/>
    </location>
</feature>
<reference evidence="3" key="1">
    <citation type="submission" date="2022-11" db="UniProtKB">
        <authorList>
            <consortium name="WormBaseParasite"/>
        </authorList>
    </citation>
    <scope>IDENTIFICATION</scope>
</reference>
<feature type="compositionally biased region" description="Low complexity" evidence="1">
    <location>
        <begin position="617"/>
        <end position="629"/>
    </location>
</feature>
<dbReference type="AlphaFoldDB" id="A0A914Y3Q9"/>
<sequence>MQANLLPLLNSNNCKVLFTATTPSTKSIQKDFARFLAAYFLNLPLIYCTDSKKHLPCLFEWTQASQNDLLAKGFLLLPRDNLAARLSPDFSPRSAILLLCKCELVLEAVLYSDYFNDFRTGLILRFYAEKSLGLNLIQHTFENVVENLFDIIDDFNGVEQKLQDVTTSITAHIECIVQISVVFNLDILRNVEIAIIQQTECLFSSFEIQVPKDILLPRPPVFSLPAQFAMQNNFELKVWNKIYFLIKLYVGLLQRTNRLHIILAKVMEQVNSASIHSSDEDAAKIPVHESDNEVLEESLDNFYCILLVVLRIFYRDNLSIAKNEEWEGTEIMEEMYARLFPSSKLETDKQMFQNFLNHASESDFDSVFTFLHYLRENYRQKEVFLPPLSNDTLQQWQSVYSSSAVLLRKDSSYEAEPEWMFPEKLNLTAPDISKVKFLSTVMKTIFLNDPKLIQICLRIIPDDIFVADSFTISQQLSVLTEEIFTPIVSKVSPKTRKIEKVLSSSEESEIDLDLYELEVKKEREFIRRLHISPVYYPPMSDNYRPKLAPPRSKLTDIKPTSFHSIAATTLNDRLKKELESISTRLANLRPTEIPLTIQISQAHNSQENSQRSQETFGSTGDGSSSSNASKKLKHESKARMKRDRQKKKRIQQQQYHSSSSLSSKMEEEIEEVAIEQTDSSEAKRQRDYLLDMTLIPEPKLPKMEKLNLDELSPPIQKKEDRTWQQIEIYSPSLDELKNNSVEMSSINNDMIINTVPKIRPLPASATQPQKPGYPEWLRLIPPKDDDSGRPNTSTSRLLDIELATKLAKKSNNSDTFKRYDSGFLDEVTTSQRSTKQTNRGISNKSPLAFAYSMTQEQIHELENLCN</sequence>
<proteinExistence type="predicted"/>
<evidence type="ECO:0000256" key="1">
    <source>
        <dbReference type="SAM" id="MobiDB-lite"/>
    </source>
</evidence>